<comment type="caution">
    <text evidence="2">The sequence shown here is derived from an EMBL/GenBank/DDBJ whole genome shotgun (WGS) entry which is preliminary data.</text>
</comment>
<dbReference type="RefSeq" id="WP_237608948.1">
    <property type="nucleotide sequence ID" value="NZ_JAIRBB010000013.1"/>
</dbReference>
<keyword evidence="1" id="KW-0812">Transmembrane</keyword>
<feature type="transmembrane region" description="Helical" evidence="1">
    <location>
        <begin position="43"/>
        <end position="63"/>
    </location>
</feature>
<proteinExistence type="predicted"/>
<protein>
    <submittedName>
        <fullName evidence="2">Uncharacterized protein</fullName>
    </submittedName>
</protein>
<feature type="transmembrane region" description="Helical" evidence="1">
    <location>
        <begin position="12"/>
        <end position="31"/>
    </location>
</feature>
<keyword evidence="1" id="KW-0472">Membrane</keyword>
<feature type="transmembrane region" description="Helical" evidence="1">
    <location>
        <begin position="70"/>
        <end position="91"/>
    </location>
</feature>
<evidence type="ECO:0000313" key="2">
    <source>
        <dbReference type="EMBL" id="MCG2431868.1"/>
    </source>
</evidence>
<reference evidence="2" key="1">
    <citation type="submission" date="2021-09" db="EMBL/GenBank/DDBJ databases">
        <title>Genome of Aequorivita sp. strain F64183.</title>
        <authorList>
            <person name="Wang Y."/>
        </authorList>
    </citation>
    <scope>NUCLEOTIDE SEQUENCE</scope>
    <source>
        <strain evidence="2">F64183</strain>
    </source>
</reference>
<evidence type="ECO:0000256" key="1">
    <source>
        <dbReference type="SAM" id="Phobius"/>
    </source>
</evidence>
<dbReference type="AlphaFoldDB" id="A0A9X1R1Q8"/>
<evidence type="ECO:0000313" key="3">
    <source>
        <dbReference type="Proteomes" id="UP001139462"/>
    </source>
</evidence>
<accession>A0A9X1R1Q8</accession>
<keyword evidence="3" id="KW-1185">Reference proteome</keyword>
<organism evidence="2 3">
    <name type="scientific">Aequorivita xiaoshiensis</name>
    <dbReference type="NCBI Taxonomy" id="2874476"/>
    <lineage>
        <taxon>Bacteria</taxon>
        <taxon>Pseudomonadati</taxon>
        <taxon>Bacteroidota</taxon>
        <taxon>Flavobacteriia</taxon>
        <taxon>Flavobacteriales</taxon>
        <taxon>Flavobacteriaceae</taxon>
        <taxon>Aequorivita</taxon>
    </lineage>
</organism>
<sequence length="95" mass="10801">MEKLTDLINKPKNNIIGILTATLISWIIAMSTDLSPSSGHGGFIPLVFLPIIGIFFIGVYYVSRIFTKKYNWIISLFAIVYLLHFAIDFYLTENI</sequence>
<keyword evidence="1" id="KW-1133">Transmembrane helix</keyword>
<name>A0A9X1R1Q8_9FLAO</name>
<dbReference type="Proteomes" id="UP001139462">
    <property type="component" value="Unassembled WGS sequence"/>
</dbReference>
<dbReference type="EMBL" id="JAIRBB010000013">
    <property type="protein sequence ID" value="MCG2431868.1"/>
    <property type="molecule type" value="Genomic_DNA"/>
</dbReference>
<gene>
    <name evidence="2" type="ORF">K8344_12110</name>
</gene>